<dbReference type="Proteomes" id="UP000249794">
    <property type="component" value="Unassembled WGS sequence"/>
</dbReference>
<feature type="transmembrane region" description="Helical" evidence="2">
    <location>
        <begin position="12"/>
        <end position="34"/>
    </location>
</feature>
<feature type="domain" description="M23ase beta-sheet core" evidence="3">
    <location>
        <begin position="322"/>
        <end position="417"/>
    </location>
</feature>
<evidence type="ECO:0000256" key="2">
    <source>
        <dbReference type="SAM" id="Phobius"/>
    </source>
</evidence>
<proteinExistence type="predicted"/>
<accession>A0A2W4XP54</accession>
<dbReference type="Pfam" id="PF01551">
    <property type="entry name" value="Peptidase_M23"/>
    <property type="match status" value="1"/>
</dbReference>
<dbReference type="InterPro" id="IPR016047">
    <property type="entry name" value="M23ase_b-sheet_dom"/>
</dbReference>
<dbReference type="GO" id="GO:0004222">
    <property type="term" value="F:metalloendopeptidase activity"/>
    <property type="evidence" value="ECO:0007669"/>
    <property type="project" value="TreeGrafter"/>
</dbReference>
<dbReference type="PANTHER" id="PTHR21666">
    <property type="entry name" value="PEPTIDASE-RELATED"/>
    <property type="match status" value="1"/>
</dbReference>
<dbReference type="PANTHER" id="PTHR21666:SF289">
    <property type="entry name" value="L-ALA--D-GLU ENDOPEPTIDASE"/>
    <property type="match status" value="1"/>
</dbReference>
<evidence type="ECO:0000259" key="3">
    <source>
        <dbReference type="Pfam" id="PF01551"/>
    </source>
</evidence>
<dbReference type="InterPro" id="IPR050570">
    <property type="entry name" value="Cell_wall_metabolism_enzyme"/>
</dbReference>
<dbReference type="InterPro" id="IPR011055">
    <property type="entry name" value="Dup_hybrid_motif"/>
</dbReference>
<dbReference type="Gene3D" id="2.70.70.10">
    <property type="entry name" value="Glucose Permease (Domain IIA)"/>
    <property type="match status" value="1"/>
</dbReference>
<keyword evidence="2" id="KW-1133">Transmembrane helix</keyword>
<gene>
    <name evidence="4" type="ORF">DCF15_04535</name>
</gene>
<dbReference type="CDD" id="cd12797">
    <property type="entry name" value="M23_peptidase"/>
    <property type="match status" value="1"/>
</dbReference>
<dbReference type="AlphaFoldDB" id="A0A2W4XP54"/>
<reference evidence="5" key="1">
    <citation type="submission" date="2018-04" db="EMBL/GenBank/DDBJ databases">
        <authorList>
            <person name="Cornet L."/>
        </authorList>
    </citation>
    <scope>NUCLEOTIDE SEQUENCE [LARGE SCALE GENOMIC DNA]</scope>
</reference>
<reference evidence="4 5" key="2">
    <citation type="submission" date="2018-06" db="EMBL/GenBank/DDBJ databases">
        <title>Metagenomic assembly of (sub)arctic Cyanobacteria and their associated microbiome from non-axenic cultures.</title>
        <authorList>
            <person name="Baurain D."/>
        </authorList>
    </citation>
    <scope>NUCLEOTIDE SEQUENCE [LARGE SCALE GENOMIC DNA]</scope>
    <source>
        <strain evidence="4">ULC027bin1</strain>
    </source>
</reference>
<evidence type="ECO:0000256" key="1">
    <source>
        <dbReference type="ARBA" id="ARBA00022729"/>
    </source>
</evidence>
<comment type="caution">
    <text evidence="4">The sequence shown here is derived from an EMBL/GenBank/DDBJ whole genome shotgun (WGS) entry which is preliminary data.</text>
</comment>
<sequence length="421" mass="46748">MVWLHHHWQRYLSAAIALLIAYGIITGTTLAIHLKPGANQSFRFQAVAVQAEPSQPAQAQTLDELRRQREQVDQQLKVHTQNDQRYQKAEDQVTQQLQSLSKSIQGTDAWISDTEYQLATAERSLNQLVADLERNQQVYEQSRTAVVGRLQFMQRQQGAQGWALLLQSQNLNEFLDRRYRLKQVYKSDRTTLVELDKKSVEIVAQQEGVEQQKNSISLIRQQLLASRQDYTEQLQQQAFTMTRLQENRGALSAAINQLDKDSDNLTSLILERVAANNAADSQAIRDEVLTSARASGKMVMPALGPITSRFGSRFHPVLGYSRFHAGTDFGAAHGSPIMAAETGVVIMAGWYGGYGNAVIINHGGGLTTLYGHASKLNVTEGQAVRKGDVIAAVGTTGLSTGPHLHFEVRRDGEPIDPMSFL</sequence>
<dbReference type="SUPFAM" id="SSF51261">
    <property type="entry name" value="Duplicated hybrid motif"/>
    <property type="match status" value="1"/>
</dbReference>
<evidence type="ECO:0000313" key="5">
    <source>
        <dbReference type="Proteomes" id="UP000249794"/>
    </source>
</evidence>
<keyword evidence="1" id="KW-0732">Signal</keyword>
<keyword evidence="2" id="KW-0472">Membrane</keyword>
<dbReference type="Gene3D" id="6.10.250.3150">
    <property type="match status" value="1"/>
</dbReference>
<keyword evidence="2" id="KW-0812">Transmembrane</keyword>
<dbReference type="EMBL" id="QBMP01000028">
    <property type="protein sequence ID" value="PZO58704.1"/>
    <property type="molecule type" value="Genomic_DNA"/>
</dbReference>
<name>A0A2W4XP54_9CYAN</name>
<dbReference type="FunFam" id="2.70.70.10:FF:000006">
    <property type="entry name" value="M23 family peptidase"/>
    <property type="match status" value="1"/>
</dbReference>
<evidence type="ECO:0000313" key="4">
    <source>
        <dbReference type="EMBL" id="PZO58704.1"/>
    </source>
</evidence>
<protein>
    <submittedName>
        <fullName evidence="4">Peptidase M23</fullName>
    </submittedName>
</protein>
<organism evidence="4 5">
    <name type="scientific">Phormidesmis priestleyi</name>
    <dbReference type="NCBI Taxonomy" id="268141"/>
    <lineage>
        <taxon>Bacteria</taxon>
        <taxon>Bacillati</taxon>
        <taxon>Cyanobacteriota</taxon>
        <taxon>Cyanophyceae</taxon>
        <taxon>Leptolyngbyales</taxon>
        <taxon>Leptolyngbyaceae</taxon>
        <taxon>Phormidesmis</taxon>
    </lineage>
</organism>